<organism evidence="2 3">
    <name type="scientific">Leishmania donovani</name>
    <dbReference type="NCBI Taxonomy" id="5661"/>
    <lineage>
        <taxon>Eukaryota</taxon>
        <taxon>Discoba</taxon>
        <taxon>Euglenozoa</taxon>
        <taxon>Kinetoplastea</taxon>
        <taxon>Metakinetoplastina</taxon>
        <taxon>Trypanosomatida</taxon>
        <taxon>Trypanosomatidae</taxon>
        <taxon>Leishmaniinae</taxon>
        <taxon>Leishmania</taxon>
    </lineage>
</organism>
<evidence type="ECO:0000256" key="1">
    <source>
        <dbReference type="SAM" id="MobiDB-lite"/>
    </source>
</evidence>
<evidence type="ECO:0000313" key="2">
    <source>
        <dbReference type="EMBL" id="AYU76960.1"/>
    </source>
</evidence>
<feature type="region of interest" description="Disordered" evidence="1">
    <location>
        <begin position="449"/>
        <end position="476"/>
    </location>
</feature>
<dbReference type="VEuPathDB" id="TriTrypDB:LdCL_120010000"/>
<dbReference type="OrthoDB" id="265867at2759"/>
<dbReference type="VEuPathDB" id="TriTrypDB:LDHU3_12.0620"/>
<accession>A0A3S7WRY4</accession>
<sequence length="609" mass="62687">MPSSNRVRHRDSDVAAATSAMEEPSSPNVDSKTVGDARTPFASLSASSAFSTAYSTVSGDVAHPCVDIASGAAPSDEVSPFTNALLMSGDSTPFAGSFTTKTAASFLHVTSFNSSATVVTGELPSLQSEHVATTAASCFATRPRGTEAPAAAAAASATNPPSLLRPLGSAPIEGSGGQTQRAGEADAPVQDGTAAPPSSPPIARGSVSASFSGDSSSRRSHTLRSGLSDDLQLTQTACYLSPLGSAGSREVQRSGDDIDARWAAEKESMLSAEPARPTAGNDGFAAEGSEGAMDAATQCASTDVRAAAYTVPASNISTTVAATATDAAPPLCPEFEVLATVPAPLVGRVPMRIHWCCAAHWRAVQRTERGAQWAVDGAPADVYCVPAHLNAKRGRRSLSASCVEAKPELERDGRGFSGAGENTAWLRDAADEGKPQHWEVRTLSSAVDAPGPTLCDDSNHAAEHEEHGSLKTRSGLPQVHSHSCTDMLTCEFCGHAVETYHSEDCDGEASEASTSTTETGRACSAPPGRFQDCHGCASAEARSLSSSKLVACRSNQPSIFTPQLLLSSSESAETTVDLDMSGAISSVDVPSRSDSAREEALMAAVALLQ</sequence>
<protein>
    <submittedName>
        <fullName evidence="2">Uncharacterized protein</fullName>
    </submittedName>
</protein>
<dbReference type="EMBL" id="CP029511">
    <property type="protein sequence ID" value="AYU76960.1"/>
    <property type="molecule type" value="Genomic_DNA"/>
</dbReference>
<feature type="compositionally biased region" description="Low complexity" evidence="1">
    <location>
        <begin position="204"/>
        <end position="215"/>
    </location>
</feature>
<name>A0A3S7WRY4_LEIDO</name>
<evidence type="ECO:0000313" key="3">
    <source>
        <dbReference type="Proteomes" id="UP000274082"/>
    </source>
</evidence>
<dbReference type="VEuPathDB" id="TriTrypDB:LdBPK_120440.1"/>
<reference evidence="2 3" key="1">
    <citation type="journal article" date="2018" name="Sci. Rep.">
        <title>A complete Leishmania donovani reference genome identifies novel genetic variations associated with virulence.</title>
        <authorList>
            <person name="Lypaczewski P."/>
            <person name="Hoshizaki J."/>
            <person name="Zhang W.-W."/>
            <person name="McCall L.-I."/>
            <person name="Torcivia-Rodriguez J."/>
            <person name="Simonyan V."/>
            <person name="Kaur A."/>
            <person name="Dewar K."/>
            <person name="Matlashewski G."/>
        </authorList>
    </citation>
    <scope>NUCLEOTIDE SEQUENCE [LARGE SCALE GENOMIC DNA]</scope>
    <source>
        <strain evidence="2 3">LdCL</strain>
    </source>
</reference>
<dbReference type="AlphaFoldDB" id="A0A3S7WRY4"/>
<keyword evidence="3" id="KW-1185">Reference proteome</keyword>
<dbReference type="Proteomes" id="UP000274082">
    <property type="component" value="Chromosome 12"/>
</dbReference>
<feature type="region of interest" description="Disordered" evidence="1">
    <location>
        <begin position="1"/>
        <end position="36"/>
    </location>
</feature>
<gene>
    <name evidence="2" type="ORF">LdCL_120010000</name>
</gene>
<proteinExistence type="predicted"/>
<feature type="region of interest" description="Disordered" evidence="1">
    <location>
        <begin position="149"/>
        <end position="228"/>
    </location>
</feature>
<feature type="compositionally biased region" description="Basic and acidic residues" evidence="1">
    <location>
        <begin position="457"/>
        <end position="469"/>
    </location>
</feature>